<gene>
    <name evidence="1" type="ORF">DRP53_05500</name>
</gene>
<dbReference type="AlphaFoldDB" id="A0A660SHI9"/>
<dbReference type="Proteomes" id="UP000268469">
    <property type="component" value="Unassembled WGS sequence"/>
</dbReference>
<proteinExistence type="predicted"/>
<dbReference type="EMBL" id="QNBE01000044">
    <property type="protein sequence ID" value="RKX70275.1"/>
    <property type="molecule type" value="Genomic_DNA"/>
</dbReference>
<organism evidence="1 2">
    <name type="scientific">candidate division WOR-3 bacterium</name>
    <dbReference type="NCBI Taxonomy" id="2052148"/>
    <lineage>
        <taxon>Bacteria</taxon>
        <taxon>Bacteria division WOR-3</taxon>
    </lineage>
</organism>
<accession>A0A660SHI9</accession>
<name>A0A660SHI9_UNCW3</name>
<protein>
    <submittedName>
        <fullName evidence="1">Uncharacterized protein</fullName>
    </submittedName>
</protein>
<reference evidence="1 2" key="1">
    <citation type="submission" date="2018-06" db="EMBL/GenBank/DDBJ databases">
        <title>Extensive metabolic versatility and redundancy in microbially diverse, dynamic hydrothermal sediments.</title>
        <authorList>
            <person name="Dombrowski N."/>
            <person name="Teske A."/>
            <person name="Baker B.J."/>
        </authorList>
    </citation>
    <scope>NUCLEOTIDE SEQUENCE [LARGE SCALE GENOMIC DNA]</scope>
    <source>
        <strain evidence="1">B36_G15</strain>
    </source>
</reference>
<sequence>MYSDCKGRGELTEEQIGIIGEVGELLSYLTAHDYATYRIVCSPTSREKAERKISEKTSRKLSSDEIETLKKEILDLCRENAIDEKMRYVSITKKEFLERCRRLERVLDKLLAEAHGIYEVAVGNYYYYLIFTANQIYHLSLTAEVHLD</sequence>
<evidence type="ECO:0000313" key="2">
    <source>
        <dbReference type="Proteomes" id="UP000268469"/>
    </source>
</evidence>
<evidence type="ECO:0000313" key="1">
    <source>
        <dbReference type="EMBL" id="RKX70275.1"/>
    </source>
</evidence>
<comment type="caution">
    <text evidence="1">The sequence shown here is derived from an EMBL/GenBank/DDBJ whole genome shotgun (WGS) entry which is preliminary data.</text>
</comment>